<comment type="similarity">
    <text evidence="1">Belongs to the protein kinase superfamily. ADCK protein kinase family.</text>
</comment>
<proteinExistence type="inferred from homology"/>
<protein>
    <recommendedName>
        <fullName evidence="2">ABC1 atypical kinase-like domain-containing protein</fullName>
    </recommendedName>
</protein>
<evidence type="ECO:0000313" key="3">
    <source>
        <dbReference type="EMBL" id="RDW75487.1"/>
    </source>
</evidence>
<dbReference type="InterPro" id="IPR051130">
    <property type="entry name" value="Mito_struct-func_regulator"/>
</dbReference>
<dbReference type="Proteomes" id="UP000256645">
    <property type="component" value="Unassembled WGS sequence"/>
</dbReference>
<dbReference type="PANTHER" id="PTHR43173">
    <property type="entry name" value="ABC1 FAMILY PROTEIN"/>
    <property type="match status" value="1"/>
</dbReference>
<dbReference type="InterPro" id="IPR045307">
    <property type="entry name" value="ADCK1_dom"/>
</dbReference>
<dbReference type="InterPro" id="IPR011009">
    <property type="entry name" value="Kinase-like_dom_sf"/>
</dbReference>
<dbReference type="SUPFAM" id="SSF56112">
    <property type="entry name" value="Protein kinase-like (PK-like)"/>
    <property type="match status" value="1"/>
</dbReference>
<dbReference type="OrthoDB" id="427480at2759"/>
<evidence type="ECO:0000256" key="1">
    <source>
        <dbReference type="ARBA" id="ARBA00009670"/>
    </source>
</evidence>
<feature type="domain" description="ABC1 atypical kinase-like" evidence="2">
    <location>
        <begin position="187"/>
        <end position="449"/>
    </location>
</feature>
<reference evidence="3 4" key="1">
    <citation type="journal article" date="2018" name="IMA Fungus">
        <title>IMA Genome-F 9: Draft genome sequence of Annulohypoxylon stygium, Aspergillus mulundensis, Berkeleyomyces basicola (syn. Thielaviopsis basicola), Ceratocystis smalleyi, two Cercospora beticola strains, Coleophoma cylindrospora, Fusarium fracticaudum, Phialophora cf. hyalina, and Morchella septimelata.</title>
        <authorList>
            <person name="Wingfield B.D."/>
            <person name="Bills G.F."/>
            <person name="Dong Y."/>
            <person name="Huang W."/>
            <person name="Nel W.J."/>
            <person name="Swalarsk-Parry B.S."/>
            <person name="Vaghefi N."/>
            <person name="Wilken P.M."/>
            <person name="An Z."/>
            <person name="de Beer Z.W."/>
            <person name="De Vos L."/>
            <person name="Chen L."/>
            <person name="Duong T.A."/>
            <person name="Gao Y."/>
            <person name="Hammerbacher A."/>
            <person name="Kikkert J.R."/>
            <person name="Li Y."/>
            <person name="Li H."/>
            <person name="Li K."/>
            <person name="Li Q."/>
            <person name="Liu X."/>
            <person name="Ma X."/>
            <person name="Naidoo K."/>
            <person name="Pethybridge S.J."/>
            <person name="Sun J."/>
            <person name="Steenkamp E.T."/>
            <person name="van der Nest M.A."/>
            <person name="van Wyk S."/>
            <person name="Wingfield M.J."/>
            <person name="Xiong C."/>
            <person name="Yue Q."/>
            <person name="Zhang X."/>
        </authorList>
    </citation>
    <scope>NUCLEOTIDE SEQUENCE [LARGE SCALE GENOMIC DNA]</scope>
    <source>
        <strain evidence="3 4">BP6252</strain>
    </source>
</reference>
<evidence type="ECO:0000259" key="2">
    <source>
        <dbReference type="Pfam" id="PF03109"/>
    </source>
</evidence>
<dbReference type="STRING" id="1849047.A0A3D8RN44"/>
<keyword evidence="4" id="KW-1185">Reference proteome</keyword>
<evidence type="ECO:0000313" key="4">
    <source>
        <dbReference type="Proteomes" id="UP000256645"/>
    </source>
</evidence>
<organism evidence="3 4">
    <name type="scientific">Coleophoma cylindrospora</name>
    <dbReference type="NCBI Taxonomy" id="1849047"/>
    <lineage>
        <taxon>Eukaryota</taxon>
        <taxon>Fungi</taxon>
        <taxon>Dikarya</taxon>
        <taxon>Ascomycota</taxon>
        <taxon>Pezizomycotina</taxon>
        <taxon>Leotiomycetes</taxon>
        <taxon>Helotiales</taxon>
        <taxon>Dermateaceae</taxon>
        <taxon>Coleophoma</taxon>
    </lineage>
</organism>
<comment type="caution">
    <text evidence="3">The sequence shown here is derived from an EMBL/GenBank/DDBJ whole genome shotgun (WGS) entry which is preliminary data.</text>
</comment>
<name>A0A3D8RN44_9HELO</name>
<dbReference type="CDD" id="cd13969">
    <property type="entry name" value="ADCK1-like"/>
    <property type="match status" value="1"/>
</dbReference>
<dbReference type="PANTHER" id="PTHR43173:SF37">
    <property type="entry name" value="ABC1 FAMILY PROTEIN C10F6.14C"/>
    <property type="match status" value="1"/>
</dbReference>
<dbReference type="Pfam" id="PF03109">
    <property type="entry name" value="ABC1"/>
    <property type="match status" value="1"/>
</dbReference>
<accession>A0A3D8RN44</accession>
<gene>
    <name evidence="3" type="ORF">BP6252_06629</name>
</gene>
<dbReference type="EMBL" id="PDLM01000006">
    <property type="protein sequence ID" value="RDW75487.1"/>
    <property type="molecule type" value="Genomic_DNA"/>
</dbReference>
<sequence length="618" mass="70349">MKAVHLLQRRICSGRLYSNPQAVNFAHHSRLPLESRFPAGQSILPIQLRHSVANFSTLSQWASVANPFPRPKSPPKKPRKLWMIILIVVADLVAVEQILDHFMFDRSIERSLRAFRTLGMVGLDYKLHGGPNSWLSRVDMEILHRRNAQRVCDMLKQNGGLYVKSGQALATQDAMLPDGYQRMFDGLFDNATQSPFRDVEKVIKDDFGCTAAEMFGPEIEHEARASASIAQVHYAKLPDGREVAVKVQRREVKNQLSWDLWTLKVLLDYTARSTGLQLQKVGAFVMDRMMLETDFQNEASNSERMADLIASDPQLRERVYIPKVFHELSSKRILTTEWINGKKLWDKEGISAPVSSETSQVATSGLGLNLGDVMETVIELFSVQMFQWGFVHCDPNPGNLFVRRLPSGKPQVVLIDHGLYITLSDKLRRQYARFWKGLITNDTQTLDEVSQEWGMSSSKPWADVFLMRLDVNPDIHKPSTEGQENVNEADLIVEEVAGYLGDVDVWPQELVFLERTLELVQGHNQYLGSPVNRIKMIGRSAMYALRQDKGYQQELRQSQTIWQSLQFQWTMFALDLAFWMSRLRQLLGFGGGFEDDMKEAEEKAILDVKGALGELFGD</sequence>
<dbReference type="AlphaFoldDB" id="A0A3D8RN44"/>
<dbReference type="InterPro" id="IPR004147">
    <property type="entry name" value="ABC1_dom"/>
</dbReference>